<dbReference type="InterPro" id="IPR010502">
    <property type="entry name" value="Carb-bd_dom_fam9"/>
</dbReference>
<evidence type="ECO:0000259" key="1">
    <source>
        <dbReference type="Pfam" id="PF06452"/>
    </source>
</evidence>
<dbReference type="Proteomes" id="UP001308005">
    <property type="component" value="Unassembled WGS sequence"/>
</dbReference>
<reference evidence="2 3" key="2">
    <citation type="submission" date="2024-01" db="EMBL/GenBank/DDBJ databases">
        <authorList>
            <person name="Xie X."/>
        </authorList>
    </citation>
    <scope>NUCLEOTIDE SEQUENCE [LARGE SCALE GENOMIC DNA]</scope>
    <source>
        <strain evidence="2">SCUT-1</strain>
    </source>
</reference>
<feature type="domain" description="Carbohydrate-binding" evidence="1">
    <location>
        <begin position="610"/>
        <end position="781"/>
    </location>
</feature>
<dbReference type="SUPFAM" id="SSF49344">
    <property type="entry name" value="CBD9-like"/>
    <property type="match status" value="1"/>
</dbReference>
<proteinExistence type="predicted"/>
<organism evidence="2 3">
    <name type="scientific">Candidatus Thiothrix phosphatis</name>
    <dbReference type="NCBI Taxonomy" id="3112415"/>
    <lineage>
        <taxon>Bacteria</taxon>
        <taxon>Pseudomonadati</taxon>
        <taxon>Pseudomonadota</taxon>
        <taxon>Gammaproteobacteria</taxon>
        <taxon>Thiotrichales</taxon>
        <taxon>Thiotrichaceae</taxon>
        <taxon>Thiothrix</taxon>
    </lineage>
</organism>
<gene>
    <name evidence="2" type="ORF">VSS37_12765</name>
</gene>
<dbReference type="Gene3D" id="2.60.40.1190">
    <property type="match status" value="1"/>
</dbReference>
<dbReference type="EMBL" id="JAYMYJ010000114">
    <property type="protein sequence ID" value="MEB4591856.1"/>
    <property type="molecule type" value="Genomic_DNA"/>
</dbReference>
<accession>A0ABU6CYE7</accession>
<dbReference type="Pfam" id="PF06452">
    <property type="entry name" value="CBM9_1"/>
    <property type="match status" value="1"/>
</dbReference>
<evidence type="ECO:0000313" key="2">
    <source>
        <dbReference type="EMBL" id="MEB4591856.1"/>
    </source>
</evidence>
<comment type="caution">
    <text evidence="2">The sequence shown here is derived from an EMBL/GenBank/DDBJ whole genome shotgun (WGS) entry which is preliminary data.</text>
</comment>
<name>A0ABU6CYE7_9GAMM</name>
<sequence length="784" mass="88681">MPRKILNILLILALLLFLLQAGLYLYHEWRKPQRFQPPPTGQSQSSAPRQETLLGINTNEISYNDGSVPFVDLFRAASPFQENILHLKADKVAYDANGWPTNLNGGEAGTRFLGELPPDTIPAGEYTVLYDGDGELRYGNDAVLVSRSPGRDMIKLDAGANGRLDASLVITRSNPDNYLRNIRILPPGGVCQHNPFKRVDDASGCAAADGAYLPFTDNYASILFNPDYLDFMKDFRAIRFMPMSGITRNPVAHWADRQHLDKATWGGTYGSRGAPLEIMVELANRLHKDVWFNIPHAADDEYVREYATYVRDHLDPDLRIYLEYSNEIWNATFTHGEYMQKKGIELGLGLNAAEVGYEYYTIRARQVFAIWEQAFGGLERFVRVLGGWDTRPDFAEKVLSYDDTYKDVDALAIAPYFGGNIKGFREAETVDDIFRLTTEQDSYRSLPEVLEGVHKHAALAREFGVDLLGYEGGQGLVDWATRKPDQHPNPLLFAANRDPRMGALYTEFLDGWGQAGGKLLMLFSAPRPCQWFGCWGLKESIRQPRGQAPKYAAVMAYIAQQRQWRVVQTPSKPANNPLAAAPRNPEDPVIVWRPATDPERVFFLENPRTLDLLLEGKVWDKRNLFGKWQGKWDKDSLFLTVRVYDSKRVWDSENPQDDDSVMFMIDTDNSRSPHLDGKNDYQLIFACDRGQVTLGEHSAPLSQEALQSIRFDMRAVYDGYWLEAWIPWRALGMQPKIADRVSANVVINDDDDGGTRDGRIAWMAQDKSAPDDPSQWGVILFSGR</sequence>
<protein>
    <submittedName>
        <fullName evidence="2">Sugar-binding protein</fullName>
    </submittedName>
</protein>
<keyword evidence="3" id="KW-1185">Reference proteome</keyword>
<dbReference type="RefSeq" id="WP_324695786.1">
    <property type="nucleotide sequence ID" value="NZ_JAYMYJ010000114.1"/>
</dbReference>
<reference evidence="3" key="1">
    <citation type="submission" date="2023-07" db="EMBL/GenBank/DDBJ databases">
        <title>The carbon used by Thiothrix.</title>
        <authorList>
            <person name="Chen L."/>
        </authorList>
    </citation>
    <scope>NUCLEOTIDE SEQUENCE [LARGE SCALE GENOMIC DNA]</scope>
</reference>
<evidence type="ECO:0000313" key="3">
    <source>
        <dbReference type="Proteomes" id="UP001308005"/>
    </source>
</evidence>